<protein>
    <submittedName>
        <fullName evidence="4">Calcium-binding protein</fullName>
    </submittedName>
</protein>
<dbReference type="GO" id="GO:0005509">
    <property type="term" value="F:calcium ion binding"/>
    <property type="evidence" value="ECO:0007669"/>
    <property type="project" value="InterPro"/>
</dbReference>
<dbReference type="InterPro" id="IPR011049">
    <property type="entry name" value="Serralysin-like_metalloprot_C"/>
</dbReference>
<organism evidence="4">
    <name type="scientific">Symploca sp. SIO1C4</name>
    <dbReference type="NCBI Taxonomy" id="2607765"/>
    <lineage>
        <taxon>Bacteria</taxon>
        <taxon>Bacillati</taxon>
        <taxon>Cyanobacteriota</taxon>
        <taxon>Cyanophyceae</taxon>
        <taxon>Coleofasciculales</taxon>
        <taxon>Coleofasciculaceae</taxon>
        <taxon>Symploca</taxon>
    </lineage>
</organism>
<evidence type="ECO:0000259" key="2">
    <source>
        <dbReference type="Pfam" id="PF21167"/>
    </source>
</evidence>
<dbReference type="PANTHER" id="PTHR34599:SF2">
    <property type="entry name" value="TRAF-TYPE DOMAIN-CONTAINING PROTEIN"/>
    <property type="match status" value="1"/>
</dbReference>
<dbReference type="InterPro" id="IPR055161">
    <property type="entry name" value="NapH1-like_2nd"/>
</dbReference>
<reference evidence="4" key="1">
    <citation type="submission" date="2019-11" db="EMBL/GenBank/DDBJ databases">
        <title>Genomic insights into an expanded diversity of filamentous marine cyanobacteria reveals the extraordinary biosynthetic potential of Moorea and Okeania.</title>
        <authorList>
            <person name="Ferreira Leao T."/>
            <person name="Wang M."/>
            <person name="Moss N."/>
            <person name="Da Silva R."/>
            <person name="Sanders J."/>
            <person name="Nurk S."/>
            <person name="Gurevich A."/>
            <person name="Humphrey G."/>
            <person name="Reher R."/>
            <person name="Zhu Q."/>
            <person name="Belda-Ferre P."/>
            <person name="Glukhov E."/>
            <person name="Rex R."/>
            <person name="Dorrestein P.C."/>
            <person name="Knight R."/>
            <person name="Pevzner P."/>
            <person name="Gerwick W.H."/>
            <person name="Gerwick L."/>
        </authorList>
    </citation>
    <scope>NUCLEOTIDE SEQUENCE</scope>
    <source>
        <strain evidence="4">SIO1C4</strain>
    </source>
</reference>
<dbReference type="CDD" id="cd03398">
    <property type="entry name" value="PAP2_haloperoxidase"/>
    <property type="match status" value="1"/>
</dbReference>
<feature type="compositionally biased region" description="Polar residues" evidence="1">
    <location>
        <begin position="152"/>
        <end position="173"/>
    </location>
</feature>
<evidence type="ECO:0000256" key="1">
    <source>
        <dbReference type="SAM" id="MobiDB-lite"/>
    </source>
</evidence>
<accession>A0A6B3NHT2</accession>
<dbReference type="Gene3D" id="1.20.144.10">
    <property type="entry name" value="Phosphatidic acid phosphatase type 2/haloperoxidase"/>
    <property type="match status" value="1"/>
</dbReference>
<feature type="domain" description="DUF6851" evidence="2">
    <location>
        <begin position="52"/>
        <end position="189"/>
    </location>
</feature>
<dbReference type="SUPFAM" id="SSF51120">
    <property type="entry name" value="beta-Roll"/>
    <property type="match status" value="2"/>
</dbReference>
<dbReference type="InterPro" id="IPR018511">
    <property type="entry name" value="Hemolysin-typ_Ca-bd_CS"/>
</dbReference>
<dbReference type="GO" id="GO:0004601">
    <property type="term" value="F:peroxidase activity"/>
    <property type="evidence" value="ECO:0007669"/>
    <property type="project" value="InterPro"/>
</dbReference>
<dbReference type="PROSITE" id="PS00330">
    <property type="entry name" value="HEMOLYSIN_CALCIUM"/>
    <property type="match status" value="1"/>
</dbReference>
<feature type="region of interest" description="Disordered" evidence="1">
    <location>
        <begin position="151"/>
        <end position="173"/>
    </location>
</feature>
<gene>
    <name evidence="4" type="ORF">F6J89_23020</name>
</gene>
<dbReference type="EMBL" id="JAAHFQ010000551">
    <property type="protein sequence ID" value="NER30415.1"/>
    <property type="molecule type" value="Genomic_DNA"/>
</dbReference>
<dbReference type="PRINTS" id="PR00313">
    <property type="entry name" value="CABNDNGRPT"/>
</dbReference>
<dbReference type="Pfam" id="PF00353">
    <property type="entry name" value="HemolysinCabind"/>
    <property type="match status" value="2"/>
</dbReference>
<dbReference type="Pfam" id="PF21167">
    <property type="entry name" value="DUF6851"/>
    <property type="match status" value="1"/>
</dbReference>
<dbReference type="InterPro" id="IPR052559">
    <property type="entry name" value="V-haloperoxidase"/>
</dbReference>
<dbReference type="PANTHER" id="PTHR34599">
    <property type="entry name" value="PEROXIDASE-RELATED"/>
    <property type="match status" value="1"/>
</dbReference>
<evidence type="ECO:0000259" key="3">
    <source>
        <dbReference type="Pfam" id="PF22778"/>
    </source>
</evidence>
<comment type="caution">
    <text evidence="4">The sequence shown here is derived from an EMBL/GenBank/DDBJ whole genome shotgun (WGS) entry which is preliminary data.</text>
</comment>
<proteinExistence type="predicted"/>
<feature type="region of interest" description="Disordered" evidence="1">
    <location>
        <begin position="572"/>
        <end position="594"/>
    </location>
</feature>
<dbReference type="Gene3D" id="1.10.606.10">
    <property type="entry name" value="Vanadium-containing Chloroperoxidase, domain 2"/>
    <property type="match status" value="1"/>
</dbReference>
<dbReference type="SUPFAM" id="SSF48317">
    <property type="entry name" value="Acid phosphatase/Vanadium-dependent haloperoxidase"/>
    <property type="match status" value="1"/>
</dbReference>
<dbReference type="InterPro" id="IPR036938">
    <property type="entry name" value="PAP2/HPO_sf"/>
</dbReference>
<dbReference type="Gene3D" id="2.150.10.10">
    <property type="entry name" value="Serralysin-like metalloprotease, C-terminal"/>
    <property type="match status" value="1"/>
</dbReference>
<dbReference type="Pfam" id="PF22778">
    <property type="entry name" value="VCPO_2nd"/>
    <property type="match status" value="1"/>
</dbReference>
<evidence type="ECO:0000313" key="4">
    <source>
        <dbReference type="EMBL" id="NER30415.1"/>
    </source>
</evidence>
<dbReference type="AlphaFoldDB" id="A0A6B3NHT2"/>
<feature type="domain" description="Vanadium-dependent haloperoxidase NapH1-like second helical-bundle" evidence="3">
    <location>
        <begin position="328"/>
        <end position="504"/>
    </location>
</feature>
<dbReference type="InterPro" id="IPR049283">
    <property type="entry name" value="DUF6851"/>
</dbReference>
<sequence>MAQPELILNPETQLVTVDDPSPTISVQWDRAVQQAVINTKVGPTIASRAYGIVHTAIFDAWAAYDPIAIATQLGNQLQRPEVENTDANKSEAMSFAAYRVLSELFPSEVAIFDELMAQLGFDPSNTSNDITTPAGIGNVSAEALMEFRRQDGSNQLGDDPNSNGIPYSDTTGYQSVNTSDQIVDIERWTAERVPIDSPDAQIQNFLTPQWGQVTPFALESGEQFRPEAPQPFLLLDGEVDLQARTIALAFEFEVDISPEIVGEVINPEFIKQAEDVIEASTNLTYEQKLVAEFWEDGGGTSFPPGTWMTFGQFASARDDHSLDTDAKLFFSLGNAVFDAGVATWESKVFYDYVRPVRAIRSLGELGLIGEFNEEHGGYAIEAWAGPGQGTQTILATDFTTYQTPGSDPSPPFSEYTSGHSAFSASGATILELLTGSDQFGASVSFEPGESRFEPGFTPEEQVTLAWDTFSAAADEAGISRIYGGIHFEEGDINGRTLGEEVGLEVFKQAQFFIQGGESSDFLFGTGEAEELVGTQLDETIYARAGDDTVAGALGDDLIFGGDGEDVLRGDINQRKSGGTVGGDDTIHGGQGNDRIGGKAGNDYLFGDEGDDKIWGDDGDDLLRGGLGDDTLTGDNFSGGSGSDIFVLAIGEGTDTIIDFEIGEDLIGLAGGLSFGQLSVTQDKNNTLIGVNDETLAILNGVETALLVDDAESFILV</sequence>
<name>A0A6B3NHT2_9CYAN</name>
<dbReference type="InterPro" id="IPR001343">
    <property type="entry name" value="Hemolysn_Ca-bd"/>
</dbReference>
<dbReference type="InterPro" id="IPR016119">
    <property type="entry name" value="Br/Cl_peroxidase_C"/>
</dbReference>